<evidence type="ECO:0000313" key="3">
    <source>
        <dbReference type="Proteomes" id="UP000064893"/>
    </source>
</evidence>
<accession>A0A0S2HXT4</accession>
<dbReference type="SUPFAM" id="SSF55729">
    <property type="entry name" value="Acyl-CoA N-acyltransferases (Nat)"/>
    <property type="match status" value="1"/>
</dbReference>
<dbReference type="EMBL" id="CP013118">
    <property type="protein sequence ID" value="ALO14862.1"/>
    <property type="molecule type" value="Genomic_DNA"/>
</dbReference>
<reference evidence="2 3" key="1">
    <citation type="submission" date="2015-11" db="EMBL/GenBank/DDBJ databases">
        <title>Description and complete genome sequence of a novel strain predominating in hypersaline microbial mats and representing a new family of the Bacteriodetes phylum.</title>
        <authorList>
            <person name="Spring S."/>
            <person name="Bunk B."/>
            <person name="Sproer C."/>
            <person name="Klenk H.-P."/>
        </authorList>
    </citation>
    <scope>NUCLEOTIDE SEQUENCE [LARGE SCALE GENOMIC DNA]</scope>
    <source>
        <strain evidence="2 3">L21-Spi-D4</strain>
    </source>
</reference>
<feature type="domain" description="N-acetyltransferase" evidence="1">
    <location>
        <begin position="11"/>
        <end position="173"/>
    </location>
</feature>
<dbReference type="PROSITE" id="PS51186">
    <property type="entry name" value="GNAT"/>
    <property type="match status" value="1"/>
</dbReference>
<dbReference type="InterPro" id="IPR000182">
    <property type="entry name" value="GNAT_dom"/>
</dbReference>
<dbReference type="KEGG" id="blq:L21SP5_01207"/>
<dbReference type="Proteomes" id="UP000064893">
    <property type="component" value="Chromosome"/>
</dbReference>
<organism evidence="2 3">
    <name type="scientific">Salinivirga cyanobacteriivorans</name>
    <dbReference type="NCBI Taxonomy" id="1307839"/>
    <lineage>
        <taxon>Bacteria</taxon>
        <taxon>Pseudomonadati</taxon>
        <taxon>Bacteroidota</taxon>
        <taxon>Bacteroidia</taxon>
        <taxon>Bacteroidales</taxon>
        <taxon>Salinivirgaceae</taxon>
        <taxon>Salinivirga</taxon>
    </lineage>
</organism>
<proteinExistence type="predicted"/>
<keyword evidence="2" id="KW-0808">Transferase</keyword>
<dbReference type="STRING" id="1307839.L21SP5_01207"/>
<name>A0A0S2HXT4_9BACT</name>
<dbReference type="PANTHER" id="PTHR43415">
    <property type="entry name" value="SPERMIDINE N(1)-ACETYLTRANSFERASE"/>
    <property type="match status" value="1"/>
</dbReference>
<dbReference type="Pfam" id="PF13302">
    <property type="entry name" value="Acetyltransf_3"/>
    <property type="match status" value="1"/>
</dbReference>
<keyword evidence="3" id="KW-1185">Reference proteome</keyword>
<evidence type="ECO:0000313" key="2">
    <source>
        <dbReference type="EMBL" id="ALO14862.1"/>
    </source>
</evidence>
<dbReference type="OrthoDB" id="893030at2"/>
<sequence length="179" mass="20959">MQKKLLENDHIRLRAVEPDDADIIYDWENNTDNWQVSNTLVPFSHHTIRKYAESASQDIFENRQLRLMILDKKQGKAVGAIDLFDYDPFHQRAGVGILINNQEDRGRGYATQAIELVKGYVFNYLHLKQLYCNIGSDNEKSLRLFKKLGFEVCGIKKDWLRTFTGWIDEYTLQCLNNEL</sequence>
<dbReference type="GO" id="GO:0004145">
    <property type="term" value="F:diamine N-acetyltransferase activity"/>
    <property type="evidence" value="ECO:0007669"/>
    <property type="project" value="UniProtKB-EC"/>
</dbReference>
<dbReference type="InterPro" id="IPR016181">
    <property type="entry name" value="Acyl_CoA_acyltransferase"/>
</dbReference>
<dbReference type="Gene3D" id="3.40.630.30">
    <property type="match status" value="1"/>
</dbReference>
<dbReference type="PANTHER" id="PTHR43415:SF3">
    <property type="entry name" value="GNAT-FAMILY ACETYLTRANSFERASE"/>
    <property type="match status" value="1"/>
</dbReference>
<dbReference type="EC" id="2.3.1.57" evidence="2"/>
<keyword evidence="2" id="KW-0012">Acyltransferase</keyword>
<gene>
    <name evidence="2" type="primary">speG</name>
    <name evidence="2" type="ORF">L21SP5_01207</name>
</gene>
<protein>
    <submittedName>
        <fullName evidence="2">Spermidine N(1)-acetyltransferase</fullName>
        <ecNumber evidence="2">2.3.1.57</ecNumber>
    </submittedName>
</protein>
<dbReference type="RefSeq" id="WP_057952375.1">
    <property type="nucleotide sequence ID" value="NZ_CP013118.1"/>
</dbReference>
<dbReference type="AlphaFoldDB" id="A0A0S2HXT4"/>
<evidence type="ECO:0000259" key="1">
    <source>
        <dbReference type="PROSITE" id="PS51186"/>
    </source>
</evidence>